<name>A0ACB9YQT1_9PEZI</name>
<accession>A0ACB9YQT1</accession>
<sequence length="137" mass="14715">MLPRLHTRRMLHAIVALFPGLPLYKLSETAYIASCKGTITKAAMHLLGQLLNQPHATKNLLPNKSPVLVPSGSQPSNPCPMLATLSRTRILAAPSSRHLSCTLPSNPCERLGIICGWGSRLWTPSALQDTAALTASN</sequence>
<evidence type="ECO:0000313" key="1">
    <source>
        <dbReference type="EMBL" id="KAI4861744.1"/>
    </source>
</evidence>
<comment type="caution">
    <text evidence="1">The sequence shown here is derived from an EMBL/GenBank/DDBJ whole genome shotgun (WGS) entry which is preliminary data.</text>
</comment>
<evidence type="ECO:0000313" key="2">
    <source>
        <dbReference type="Proteomes" id="UP001497700"/>
    </source>
</evidence>
<keyword evidence="2" id="KW-1185">Reference proteome</keyword>
<proteinExistence type="predicted"/>
<dbReference type="Proteomes" id="UP001497700">
    <property type="component" value="Unassembled WGS sequence"/>
</dbReference>
<gene>
    <name evidence="1" type="ORF">F4820DRAFT_51967</name>
</gene>
<organism evidence="1 2">
    <name type="scientific">Hypoxylon rubiginosum</name>
    <dbReference type="NCBI Taxonomy" id="110542"/>
    <lineage>
        <taxon>Eukaryota</taxon>
        <taxon>Fungi</taxon>
        <taxon>Dikarya</taxon>
        <taxon>Ascomycota</taxon>
        <taxon>Pezizomycotina</taxon>
        <taxon>Sordariomycetes</taxon>
        <taxon>Xylariomycetidae</taxon>
        <taxon>Xylariales</taxon>
        <taxon>Hypoxylaceae</taxon>
        <taxon>Hypoxylon</taxon>
    </lineage>
</organism>
<protein>
    <submittedName>
        <fullName evidence="1">Uncharacterized protein</fullName>
    </submittedName>
</protein>
<reference evidence="1 2" key="1">
    <citation type="journal article" date="2022" name="New Phytol.">
        <title>Ecological generalism drives hyperdiversity of secondary metabolite gene clusters in xylarialean endophytes.</title>
        <authorList>
            <person name="Franco M.E.E."/>
            <person name="Wisecaver J.H."/>
            <person name="Arnold A.E."/>
            <person name="Ju Y.M."/>
            <person name="Slot J.C."/>
            <person name="Ahrendt S."/>
            <person name="Moore L.P."/>
            <person name="Eastman K.E."/>
            <person name="Scott K."/>
            <person name="Konkel Z."/>
            <person name="Mondo S.J."/>
            <person name="Kuo A."/>
            <person name="Hayes R.D."/>
            <person name="Haridas S."/>
            <person name="Andreopoulos B."/>
            <person name="Riley R."/>
            <person name="LaButti K."/>
            <person name="Pangilinan J."/>
            <person name="Lipzen A."/>
            <person name="Amirebrahimi M."/>
            <person name="Yan J."/>
            <person name="Adam C."/>
            <person name="Keymanesh K."/>
            <person name="Ng V."/>
            <person name="Louie K."/>
            <person name="Northen T."/>
            <person name="Drula E."/>
            <person name="Henrissat B."/>
            <person name="Hsieh H.M."/>
            <person name="Youens-Clark K."/>
            <person name="Lutzoni F."/>
            <person name="Miadlikowska J."/>
            <person name="Eastwood D.C."/>
            <person name="Hamelin R.C."/>
            <person name="Grigoriev I.V."/>
            <person name="U'Ren J.M."/>
        </authorList>
    </citation>
    <scope>NUCLEOTIDE SEQUENCE [LARGE SCALE GENOMIC DNA]</scope>
    <source>
        <strain evidence="1 2">CBS 119005</strain>
    </source>
</reference>
<dbReference type="EMBL" id="MU393543">
    <property type="protein sequence ID" value="KAI4861744.1"/>
    <property type="molecule type" value="Genomic_DNA"/>
</dbReference>